<keyword evidence="2" id="KW-1185">Reference proteome</keyword>
<dbReference type="RefSeq" id="WP_015201493.1">
    <property type="nucleotide sequence ID" value="NC_019753.1"/>
</dbReference>
<evidence type="ECO:0000313" key="1">
    <source>
        <dbReference type="EMBL" id="AFZ11352.1"/>
    </source>
</evidence>
<dbReference type="EMBL" id="CP003620">
    <property type="protein sequence ID" value="AFZ11352.1"/>
    <property type="molecule type" value="Genomic_DNA"/>
</dbReference>
<proteinExistence type="predicted"/>
<dbReference type="Proteomes" id="UP000010472">
    <property type="component" value="Chromosome"/>
</dbReference>
<dbReference type="KEGG" id="cep:Cri9333_0377"/>
<accession>K9VV35</accession>
<organism evidence="1 2">
    <name type="scientific">Crinalium epipsammum PCC 9333</name>
    <dbReference type="NCBI Taxonomy" id="1173022"/>
    <lineage>
        <taxon>Bacteria</taxon>
        <taxon>Bacillati</taxon>
        <taxon>Cyanobacteriota</taxon>
        <taxon>Cyanophyceae</taxon>
        <taxon>Gomontiellales</taxon>
        <taxon>Gomontiellaceae</taxon>
        <taxon>Crinalium</taxon>
    </lineage>
</organism>
<protein>
    <submittedName>
        <fullName evidence="1">Uncharacterized protein</fullName>
    </submittedName>
</protein>
<sequence>MSDVDADEELYIDAHEEICQTIQVFLDDNDLTTTEVLDKYLSSCGFYNIKRCLKNAERDGLIYQLKDGTWHLTIKGLEEFCCSPLFSIHEPVNRY</sequence>
<evidence type="ECO:0000313" key="2">
    <source>
        <dbReference type="Proteomes" id="UP000010472"/>
    </source>
</evidence>
<dbReference type="AlphaFoldDB" id="K9VV35"/>
<dbReference type="HOGENOM" id="CLU_2368122_0_0_3"/>
<reference evidence="1 2" key="1">
    <citation type="submission" date="2012-06" db="EMBL/GenBank/DDBJ databases">
        <title>Finished chromosome of genome of Crinalium epipsammum PCC 9333.</title>
        <authorList>
            <consortium name="US DOE Joint Genome Institute"/>
            <person name="Gugger M."/>
            <person name="Coursin T."/>
            <person name="Rippka R."/>
            <person name="Tandeau De Marsac N."/>
            <person name="Huntemann M."/>
            <person name="Wei C.-L."/>
            <person name="Han J."/>
            <person name="Detter J.C."/>
            <person name="Han C."/>
            <person name="Tapia R."/>
            <person name="Davenport K."/>
            <person name="Daligault H."/>
            <person name="Erkkila T."/>
            <person name="Gu W."/>
            <person name="Munk A.C.C."/>
            <person name="Teshima H."/>
            <person name="Xu Y."/>
            <person name="Chain P."/>
            <person name="Chen A."/>
            <person name="Krypides N."/>
            <person name="Mavromatis K."/>
            <person name="Markowitz V."/>
            <person name="Szeto E."/>
            <person name="Ivanova N."/>
            <person name="Mikhailova N."/>
            <person name="Ovchinnikova G."/>
            <person name="Pagani I."/>
            <person name="Pati A."/>
            <person name="Goodwin L."/>
            <person name="Peters L."/>
            <person name="Pitluck S."/>
            <person name="Woyke T."/>
            <person name="Kerfeld C."/>
        </authorList>
    </citation>
    <scope>NUCLEOTIDE SEQUENCE [LARGE SCALE GENOMIC DNA]</scope>
    <source>
        <strain evidence="1 2">PCC 9333</strain>
    </source>
</reference>
<name>K9VV35_9CYAN</name>
<gene>
    <name evidence="1" type="ORF">Cri9333_0377</name>
</gene>
<dbReference type="STRING" id="1173022.Cri9333_0377"/>